<dbReference type="Gene3D" id="1.10.630.10">
    <property type="entry name" value="Cytochrome P450"/>
    <property type="match status" value="1"/>
</dbReference>
<keyword evidence="6" id="KW-0560">Oxidoreductase</keyword>
<evidence type="ECO:0000313" key="8">
    <source>
        <dbReference type="Proteomes" id="UP000241229"/>
    </source>
</evidence>
<evidence type="ECO:0000256" key="6">
    <source>
        <dbReference type="RuleBase" id="RU000461"/>
    </source>
</evidence>
<keyword evidence="4 5" id="KW-0408">Iron</keyword>
<keyword evidence="8" id="KW-1185">Reference proteome</keyword>
<evidence type="ECO:0000313" key="7">
    <source>
        <dbReference type="EMBL" id="PSJ59074.1"/>
    </source>
</evidence>
<evidence type="ECO:0000256" key="1">
    <source>
        <dbReference type="ARBA" id="ARBA00001971"/>
    </source>
</evidence>
<dbReference type="SUPFAM" id="SSF48264">
    <property type="entry name" value="Cytochrome P450"/>
    <property type="match status" value="1"/>
</dbReference>
<keyword evidence="3 5" id="KW-0479">Metal-binding</keyword>
<evidence type="ECO:0000256" key="5">
    <source>
        <dbReference type="PIRSR" id="PIRSR602403-1"/>
    </source>
</evidence>
<dbReference type="OrthoDB" id="9764248at2"/>
<feature type="binding site" description="axial binding residue" evidence="5">
    <location>
        <position position="396"/>
    </location>
    <ligand>
        <name>heme</name>
        <dbReference type="ChEBI" id="CHEBI:30413"/>
    </ligand>
    <ligandPart>
        <name>Fe</name>
        <dbReference type="ChEBI" id="CHEBI:18248"/>
    </ligandPart>
</feature>
<dbReference type="GO" id="GO:0005506">
    <property type="term" value="F:iron ion binding"/>
    <property type="evidence" value="ECO:0007669"/>
    <property type="project" value="InterPro"/>
</dbReference>
<evidence type="ECO:0000256" key="2">
    <source>
        <dbReference type="ARBA" id="ARBA00010617"/>
    </source>
</evidence>
<dbReference type="GO" id="GO:0016705">
    <property type="term" value="F:oxidoreductase activity, acting on paired donors, with incorporation or reduction of molecular oxygen"/>
    <property type="evidence" value="ECO:0007669"/>
    <property type="project" value="InterPro"/>
</dbReference>
<dbReference type="Pfam" id="PF00067">
    <property type="entry name" value="p450"/>
    <property type="match status" value="1"/>
</dbReference>
<dbReference type="InterPro" id="IPR036396">
    <property type="entry name" value="Cyt_P450_sf"/>
</dbReference>
<dbReference type="PANTHER" id="PTHR24305:SF166">
    <property type="entry name" value="CYTOCHROME P450 12A4, MITOCHONDRIAL-RELATED"/>
    <property type="match status" value="1"/>
</dbReference>
<comment type="similarity">
    <text evidence="2 6">Belongs to the cytochrome P450 family.</text>
</comment>
<dbReference type="AlphaFoldDB" id="A0A2P7S9C1"/>
<evidence type="ECO:0008006" key="9">
    <source>
        <dbReference type="Google" id="ProtNLM"/>
    </source>
</evidence>
<accession>A0A2P7S9C1</accession>
<organism evidence="7 8">
    <name type="scientific">Kumtagia ephedrae</name>
    <dbReference type="NCBI Taxonomy" id="2116701"/>
    <lineage>
        <taxon>Bacteria</taxon>
        <taxon>Pseudomonadati</taxon>
        <taxon>Pseudomonadota</taxon>
        <taxon>Alphaproteobacteria</taxon>
        <taxon>Hyphomicrobiales</taxon>
        <taxon>Phyllobacteriaceae</taxon>
        <taxon>Kumtagia</taxon>
    </lineage>
</organism>
<dbReference type="InterPro" id="IPR050121">
    <property type="entry name" value="Cytochrome_P450_monoxygenase"/>
</dbReference>
<proteinExistence type="inferred from homology"/>
<sequence length="451" mass="49776">MLSWSLGRVPFATRLAGRIFSDPMRYATGKPLERWLMLIDLASRKLVFANDPKVVETVMLDRAGQFPKSAVVHDLLKPLIGGGVFGQPGGASVKETRRIFSRSLATIPDEEVRRVTEAITADYLDRWLAAPGGQVAISEELSRLTVDIVSHCTLGDRFDADQSLRFTRLFFAFHRKAAPLVLMLAGQDERARARVMRDMGIEEIGGEMRALMRERFVTPLINGDRPLETAPFALALAEAGRLEPGLAGEEALLDEIAVMLLAGHETTASTLSWLSYELAGRPELQDATAAALAGRTEGEGFWGAADPDSIADALAREALRIYPPIGFFLREAQEDIVFRTKPVPAGSFVLVAPWTLHRHQKLWWRPDDFSPRRWLEGGPAPARTSYMPFGMGARGCPGARFADIEMAAILRGLLARARLTLVPGTRPKPLGNLTSRPDKEIMLRLSERSRT</sequence>
<dbReference type="InterPro" id="IPR002403">
    <property type="entry name" value="Cyt_P450_E_grp-IV"/>
</dbReference>
<reference evidence="7 8" key="1">
    <citation type="submission" date="2018-03" db="EMBL/GenBank/DDBJ databases">
        <title>The draft genome of Mesorhizobium sp. 6GN-30.</title>
        <authorList>
            <person name="Liu L."/>
            <person name="Li L."/>
            <person name="Wang T."/>
            <person name="Zhang X."/>
            <person name="Liang L."/>
        </authorList>
    </citation>
    <scope>NUCLEOTIDE SEQUENCE [LARGE SCALE GENOMIC DNA]</scope>
    <source>
        <strain evidence="7 8">6GN30</strain>
    </source>
</reference>
<gene>
    <name evidence="7" type="ORF">C7I84_13685</name>
</gene>
<dbReference type="InterPro" id="IPR001128">
    <property type="entry name" value="Cyt_P450"/>
</dbReference>
<name>A0A2P7S9C1_9HYPH</name>
<keyword evidence="6" id="KW-0503">Monooxygenase</keyword>
<keyword evidence="5 6" id="KW-0349">Heme</keyword>
<dbReference type="PRINTS" id="PR00465">
    <property type="entry name" value="EP450IV"/>
</dbReference>
<dbReference type="PANTHER" id="PTHR24305">
    <property type="entry name" value="CYTOCHROME P450"/>
    <property type="match status" value="1"/>
</dbReference>
<dbReference type="Proteomes" id="UP000241229">
    <property type="component" value="Unassembled WGS sequence"/>
</dbReference>
<dbReference type="PRINTS" id="PR00385">
    <property type="entry name" value="P450"/>
</dbReference>
<dbReference type="EMBL" id="PXYK01000012">
    <property type="protein sequence ID" value="PSJ59074.1"/>
    <property type="molecule type" value="Genomic_DNA"/>
</dbReference>
<protein>
    <recommendedName>
        <fullName evidence="9">Cytochrome P450</fullName>
    </recommendedName>
</protein>
<dbReference type="PROSITE" id="PS00086">
    <property type="entry name" value="CYTOCHROME_P450"/>
    <property type="match status" value="1"/>
</dbReference>
<dbReference type="CDD" id="cd00302">
    <property type="entry name" value="cytochrome_P450"/>
    <property type="match status" value="1"/>
</dbReference>
<comment type="cofactor">
    <cofactor evidence="1 5">
        <name>heme</name>
        <dbReference type="ChEBI" id="CHEBI:30413"/>
    </cofactor>
</comment>
<comment type="caution">
    <text evidence="7">The sequence shown here is derived from an EMBL/GenBank/DDBJ whole genome shotgun (WGS) entry which is preliminary data.</text>
</comment>
<dbReference type="RefSeq" id="WP_106772758.1">
    <property type="nucleotide sequence ID" value="NZ_PXYK01000012.1"/>
</dbReference>
<dbReference type="GO" id="GO:0020037">
    <property type="term" value="F:heme binding"/>
    <property type="evidence" value="ECO:0007669"/>
    <property type="project" value="InterPro"/>
</dbReference>
<evidence type="ECO:0000256" key="3">
    <source>
        <dbReference type="ARBA" id="ARBA00022723"/>
    </source>
</evidence>
<evidence type="ECO:0000256" key="4">
    <source>
        <dbReference type="ARBA" id="ARBA00023004"/>
    </source>
</evidence>
<dbReference type="InterPro" id="IPR017972">
    <property type="entry name" value="Cyt_P450_CS"/>
</dbReference>
<dbReference type="GO" id="GO:0004497">
    <property type="term" value="F:monooxygenase activity"/>
    <property type="evidence" value="ECO:0007669"/>
    <property type="project" value="UniProtKB-KW"/>
</dbReference>